<dbReference type="Gene3D" id="1.10.1740.10">
    <property type="match status" value="1"/>
</dbReference>
<dbReference type="GO" id="GO:0003677">
    <property type="term" value="F:DNA binding"/>
    <property type="evidence" value="ECO:0007669"/>
    <property type="project" value="UniProtKB-KW"/>
</dbReference>
<dbReference type="AlphaFoldDB" id="A0A518EVM2"/>
<feature type="region of interest" description="Disordered" evidence="6">
    <location>
        <begin position="721"/>
        <end position="741"/>
    </location>
</feature>
<protein>
    <submittedName>
        <fullName evidence="9">ECF RNA polymerase sigma factor SigE</fullName>
    </submittedName>
</protein>
<dbReference type="Pfam" id="PF04542">
    <property type="entry name" value="Sigma70_r2"/>
    <property type="match status" value="1"/>
</dbReference>
<dbReference type="GO" id="GO:0016987">
    <property type="term" value="F:sigma factor activity"/>
    <property type="evidence" value="ECO:0007669"/>
    <property type="project" value="UniProtKB-KW"/>
</dbReference>
<evidence type="ECO:0000256" key="5">
    <source>
        <dbReference type="ARBA" id="ARBA00023163"/>
    </source>
</evidence>
<feature type="region of interest" description="Disordered" evidence="6">
    <location>
        <begin position="262"/>
        <end position="287"/>
    </location>
</feature>
<evidence type="ECO:0000256" key="1">
    <source>
        <dbReference type="ARBA" id="ARBA00010641"/>
    </source>
</evidence>
<dbReference type="Gene3D" id="1.10.10.10">
    <property type="entry name" value="Winged helix-like DNA-binding domain superfamily/Winged helix DNA-binding domain"/>
    <property type="match status" value="1"/>
</dbReference>
<comment type="similarity">
    <text evidence="1">Belongs to the sigma-70 factor family. ECF subfamily.</text>
</comment>
<dbReference type="SUPFAM" id="SSF88946">
    <property type="entry name" value="Sigma2 domain of RNA polymerase sigma factors"/>
    <property type="match status" value="1"/>
</dbReference>
<keyword evidence="2" id="KW-0805">Transcription regulation</keyword>
<organism evidence="9 10">
    <name type="scientific">Saltatorellus ferox</name>
    <dbReference type="NCBI Taxonomy" id="2528018"/>
    <lineage>
        <taxon>Bacteria</taxon>
        <taxon>Pseudomonadati</taxon>
        <taxon>Planctomycetota</taxon>
        <taxon>Planctomycetia</taxon>
        <taxon>Planctomycetia incertae sedis</taxon>
        <taxon>Saltatorellus</taxon>
    </lineage>
</organism>
<dbReference type="Proteomes" id="UP000320390">
    <property type="component" value="Chromosome"/>
</dbReference>
<keyword evidence="7" id="KW-1133">Transmembrane helix</keyword>
<accession>A0A518EVM2</accession>
<dbReference type="SUPFAM" id="SSF88659">
    <property type="entry name" value="Sigma3 and sigma4 domains of RNA polymerase sigma factors"/>
    <property type="match status" value="1"/>
</dbReference>
<evidence type="ECO:0000256" key="4">
    <source>
        <dbReference type="ARBA" id="ARBA00023125"/>
    </source>
</evidence>
<reference evidence="9 10" key="1">
    <citation type="submission" date="2019-02" db="EMBL/GenBank/DDBJ databases">
        <title>Deep-cultivation of Planctomycetes and their phenomic and genomic characterization uncovers novel biology.</title>
        <authorList>
            <person name="Wiegand S."/>
            <person name="Jogler M."/>
            <person name="Boedeker C."/>
            <person name="Pinto D."/>
            <person name="Vollmers J."/>
            <person name="Rivas-Marin E."/>
            <person name="Kohn T."/>
            <person name="Peeters S.H."/>
            <person name="Heuer A."/>
            <person name="Rast P."/>
            <person name="Oberbeckmann S."/>
            <person name="Bunk B."/>
            <person name="Jeske O."/>
            <person name="Meyerdierks A."/>
            <person name="Storesund J.E."/>
            <person name="Kallscheuer N."/>
            <person name="Luecker S."/>
            <person name="Lage O.M."/>
            <person name="Pohl T."/>
            <person name="Merkel B.J."/>
            <person name="Hornburger P."/>
            <person name="Mueller R.-W."/>
            <person name="Bruemmer F."/>
            <person name="Labrenz M."/>
            <person name="Spormann A.M."/>
            <person name="Op den Camp H."/>
            <person name="Overmann J."/>
            <person name="Amann R."/>
            <person name="Jetten M.S.M."/>
            <person name="Mascher T."/>
            <person name="Medema M.H."/>
            <person name="Devos D.P."/>
            <person name="Kaster A.-K."/>
            <person name="Ovreas L."/>
            <person name="Rohde M."/>
            <person name="Galperin M.Y."/>
            <person name="Jogler C."/>
        </authorList>
    </citation>
    <scope>NUCLEOTIDE SEQUENCE [LARGE SCALE GENOMIC DNA]</scope>
    <source>
        <strain evidence="9 10">Poly30</strain>
    </source>
</reference>
<keyword evidence="4" id="KW-0238">DNA-binding</keyword>
<name>A0A518EVM2_9BACT</name>
<evidence type="ECO:0000313" key="9">
    <source>
        <dbReference type="EMBL" id="QDV08143.1"/>
    </source>
</evidence>
<dbReference type="InterPro" id="IPR039425">
    <property type="entry name" value="RNA_pol_sigma-70-like"/>
</dbReference>
<dbReference type="NCBIfam" id="TIGR02937">
    <property type="entry name" value="sigma70-ECF"/>
    <property type="match status" value="1"/>
</dbReference>
<dbReference type="InterPro" id="IPR013324">
    <property type="entry name" value="RNA_pol_sigma_r3/r4-like"/>
</dbReference>
<evidence type="ECO:0000256" key="7">
    <source>
        <dbReference type="SAM" id="Phobius"/>
    </source>
</evidence>
<dbReference type="PANTHER" id="PTHR43133:SF8">
    <property type="entry name" value="RNA POLYMERASE SIGMA FACTOR HI_1459-RELATED"/>
    <property type="match status" value="1"/>
</dbReference>
<dbReference type="InterPro" id="IPR014284">
    <property type="entry name" value="RNA_pol_sigma-70_dom"/>
</dbReference>
<evidence type="ECO:0000256" key="6">
    <source>
        <dbReference type="SAM" id="MobiDB-lite"/>
    </source>
</evidence>
<evidence type="ECO:0000256" key="2">
    <source>
        <dbReference type="ARBA" id="ARBA00023015"/>
    </source>
</evidence>
<dbReference type="GO" id="GO:0006352">
    <property type="term" value="P:DNA-templated transcription initiation"/>
    <property type="evidence" value="ECO:0007669"/>
    <property type="project" value="InterPro"/>
</dbReference>
<evidence type="ECO:0000256" key="3">
    <source>
        <dbReference type="ARBA" id="ARBA00023082"/>
    </source>
</evidence>
<dbReference type="InterPro" id="IPR036388">
    <property type="entry name" value="WH-like_DNA-bd_sf"/>
</dbReference>
<keyword evidence="7" id="KW-0472">Membrane</keyword>
<gene>
    <name evidence="9" type="primary">sigE_7</name>
    <name evidence="9" type="ORF">Poly30_36790</name>
</gene>
<feature type="domain" description="RNA polymerase sigma-70 region 2" evidence="8">
    <location>
        <begin position="21"/>
        <end position="79"/>
    </location>
</feature>
<keyword evidence="10" id="KW-1185">Reference proteome</keyword>
<dbReference type="EMBL" id="CP036434">
    <property type="protein sequence ID" value="QDV08143.1"/>
    <property type="molecule type" value="Genomic_DNA"/>
</dbReference>
<keyword evidence="3" id="KW-0731">Sigma factor</keyword>
<keyword evidence="5" id="KW-0804">Transcription</keyword>
<dbReference type="InterPro" id="IPR013325">
    <property type="entry name" value="RNA_pol_sigma_r2"/>
</dbReference>
<evidence type="ECO:0000259" key="8">
    <source>
        <dbReference type="Pfam" id="PF04542"/>
    </source>
</evidence>
<dbReference type="InterPro" id="IPR007627">
    <property type="entry name" value="RNA_pol_sigma70_r2"/>
</dbReference>
<proteinExistence type="inferred from homology"/>
<keyword evidence="7" id="KW-0812">Transmembrane</keyword>
<feature type="transmembrane region" description="Helical" evidence="7">
    <location>
        <begin position="202"/>
        <end position="220"/>
    </location>
</feature>
<sequence>MTMNDSKRRHQELADLAESTRWAQALACRLVGDTHLAEDVVQDAWLTALQRSAKMASPRAWLAGAIRNLSAGERRDRARRRIREEAASRSEALPAAAETAARLEAQEILIGCLLAIEEPFRRTLIARHVDGLAPREIAAREGVPLSTVNGRLDRGLKRLREGLERKHGGDTSQWMAALVPLIPAKGTTPATMFAGAWMMKNVSIVVVILVALTSWGWRLARPGDPVPPSDTVVSVAVDPIEIEGEREPDLVLPLPPALARQRVDSEPEEALASATPAPEPEVETQATDEHLEGRWIIDDPLLGELRGESGELRLRALSSTGESEVVAVSVQNGCFPLDGWSEGRLLVESATASTDEGNRPIALEVSEFEFDPDVPLVLHGRFLPETTLRVVDARTGEDLGHVNVMPKLPSHAGPEARGPGPHNSSSFLVRDKASPIRLPWERGVRSYWVKADDHAWGFLQVDHETGGESLIALERAGSLDVQTVGPMDALGSALFEIHIRVYQVPTWQLTTSARINDGGRQGFSGIAEGDYEVRIEVGTLQEECTVLGACQVRVKSGEKTTALVEIAGIPSPEVVRVQGSLLVPADQREMDLRLSLRPDPGPTLLSSDVKSIERAAMSERSGALAWNANELTPGPYRFLVEPFQYETVLEIPHTDVETLKIVVPRLFPVHVRIVDDTSDEPVRDATLRWSRGGAARTEDAVSSMDEDGIILLHMPAGPATFSAKGPEHDEGSVDSMIGPGSHRIDLKLPQAAAPLVR</sequence>
<evidence type="ECO:0000313" key="10">
    <source>
        <dbReference type="Proteomes" id="UP000320390"/>
    </source>
</evidence>
<dbReference type="PANTHER" id="PTHR43133">
    <property type="entry name" value="RNA POLYMERASE ECF-TYPE SIGMA FACTO"/>
    <property type="match status" value="1"/>
</dbReference>